<evidence type="ECO:0000313" key="3">
    <source>
        <dbReference type="Proteomes" id="UP000194318"/>
    </source>
</evidence>
<dbReference type="EMBL" id="MIFZ01000066">
    <property type="protein sequence ID" value="OSY53658.1"/>
    <property type="molecule type" value="Genomic_DNA"/>
</dbReference>
<organism evidence="2 3">
    <name type="scientific">Streptomyces fradiae ATCC 10745 = DSM 40063</name>
    <dbReference type="NCBI Taxonomy" id="1319510"/>
    <lineage>
        <taxon>Bacteria</taxon>
        <taxon>Bacillati</taxon>
        <taxon>Actinomycetota</taxon>
        <taxon>Actinomycetes</taxon>
        <taxon>Kitasatosporales</taxon>
        <taxon>Streptomycetaceae</taxon>
        <taxon>Streptomyces</taxon>
    </lineage>
</organism>
<reference evidence="1 4" key="1">
    <citation type="submission" date="2013-05" db="EMBL/GenBank/DDBJ databases">
        <title>Genome Sequence of Streptomyces fradiae.</title>
        <authorList>
            <person name="Kirby R."/>
        </authorList>
    </citation>
    <scope>NUCLEOTIDE SEQUENCE [LARGE SCALE GENOMIC DNA]</scope>
    <source>
        <strain evidence="1 4">ATCC 10745</strain>
    </source>
</reference>
<dbReference type="Proteomes" id="UP000194318">
    <property type="component" value="Unassembled WGS sequence"/>
</dbReference>
<keyword evidence="4" id="KW-1185">Reference proteome</keyword>
<sequence length="95" mass="10222">MKETESSTEVRLLPGVGADGRTCILVTDEEGGTVSRYADRLEAILLGHAAHSLARARSLAPAASAADLRTLVECLADHLSDVLRVAESRRRPLRE</sequence>
<dbReference type="GeneID" id="91402907"/>
<comment type="caution">
    <text evidence="2">The sequence shown here is derived from an EMBL/GenBank/DDBJ whole genome shotgun (WGS) entry which is preliminary data.</text>
</comment>
<evidence type="ECO:0000313" key="4">
    <source>
        <dbReference type="Proteomes" id="UP000731519"/>
    </source>
</evidence>
<evidence type="ECO:0000313" key="1">
    <source>
        <dbReference type="EMBL" id="KAF0646940.1"/>
    </source>
</evidence>
<dbReference type="AlphaFoldDB" id="A0A1Y2P3C7"/>
<proteinExistence type="predicted"/>
<dbReference type="RefSeq" id="WP_031130290.1">
    <property type="nucleotide sequence ID" value="NZ_ASYR01000044.1"/>
</dbReference>
<reference evidence="2 3" key="2">
    <citation type="submission" date="2016-09" db="EMBL/GenBank/DDBJ databases">
        <title>Streptomyces fradiae DSM40063, a candidate organism with high potential of specific P450 cytochromes.</title>
        <authorList>
            <person name="Grumaz C."/>
            <person name="Vainshtein Y."/>
            <person name="Kirstahler P."/>
            <person name="Sohn K."/>
        </authorList>
    </citation>
    <scope>NUCLEOTIDE SEQUENCE [LARGE SCALE GENOMIC DNA]</scope>
    <source>
        <strain evidence="2 3">DSM 40063</strain>
    </source>
</reference>
<name>A0A1Y2P3C7_STRFR</name>
<dbReference type="Proteomes" id="UP000731519">
    <property type="component" value="Unassembled WGS sequence"/>
</dbReference>
<accession>A0A1Y2P3C7</accession>
<gene>
    <name evidence="2" type="ORF">BG846_00667</name>
    <name evidence="1" type="ORF">K701_26395</name>
</gene>
<dbReference type="EMBL" id="ASYR01000044">
    <property type="protein sequence ID" value="KAF0646940.1"/>
    <property type="molecule type" value="Genomic_DNA"/>
</dbReference>
<protein>
    <submittedName>
        <fullName evidence="2">Uncharacterized protein</fullName>
    </submittedName>
</protein>
<evidence type="ECO:0000313" key="2">
    <source>
        <dbReference type="EMBL" id="OSY53658.1"/>
    </source>
</evidence>